<feature type="region of interest" description="Disordered" evidence="3">
    <location>
        <begin position="1"/>
        <end position="33"/>
    </location>
</feature>
<evidence type="ECO:0008006" key="6">
    <source>
        <dbReference type="Google" id="ProtNLM"/>
    </source>
</evidence>
<dbReference type="AlphaFoldDB" id="A0A1R2CB50"/>
<dbReference type="EMBL" id="MPUH01000212">
    <property type="protein sequence ID" value="OMJ86227.1"/>
    <property type="molecule type" value="Genomic_DNA"/>
</dbReference>
<dbReference type="OrthoDB" id="327128at2759"/>
<sequence length="549" mass="62202">MDRYSASKLLIPSRPYQGPVNTNRVDTPSNSSIHTIRGSDLNFEMRKSTSKQQISDIKPQVISENPIKTTEAYPFNLSAEEFTLDESDYHSSNQPTPYKNKIQVPSRGYYNKSISSDSASIMQSGSVVSGGVCQEIKKKIDFMRETIKKRLKKKMKKFLYETLGQLKQLDELERYLYSQLNMTNTPTVVDSTLDSKIYQMSNMDPDKFSLDSSDNFDDSSNFEPEIYKKSKSKFTGEEKSKAKEDKIKINQEKQTSIPDTARKSEEEKQFELENKILIEENKTDKELSISKSSNQSRIHQSRKPINDQSLIVSLQPGTVLISKDLEIPEQYTIPFYTKGMSVLALSNDILLFAGGLSNESFIYNVDTKVAKKYPKLTTNRTFFVLGMINNSPAAIGGLKPPSSVTNIVEIFENGQWKIFDPLIVGRSHAHTIQHAEITYVFGGHNGGLNMKIEKYDSKWVLLDVELPVPMRNFGLGSWGKEIYMFGGEVTGNKRKNVFKFNVDTLVFTICPSLGSTFSTINPGSIICRGSKFYLLDSWKCMIMEYQLQA</sequence>
<dbReference type="Proteomes" id="UP000187209">
    <property type="component" value="Unassembled WGS sequence"/>
</dbReference>
<evidence type="ECO:0000313" key="4">
    <source>
        <dbReference type="EMBL" id="OMJ86227.1"/>
    </source>
</evidence>
<evidence type="ECO:0000313" key="5">
    <source>
        <dbReference type="Proteomes" id="UP000187209"/>
    </source>
</evidence>
<dbReference type="InterPro" id="IPR015915">
    <property type="entry name" value="Kelch-typ_b-propeller"/>
</dbReference>
<dbReference type="SUPFAM" id="SSF117281">
    <property type="entry name" value="Kelch motif"/>
    <property type="match status" value="1"/>
</dbReference>
<keyword evidence="2" id="KW-0677">Repeat</keyword>
<proteinExistence type="predicted"/>
<organism evidence="4 5">
    <name type="scientific">Stentor coeruleus</name>
    <dbReference type="NCBI Taxonomy" id="5963"/>
    <lineage>
        <taxon>Eukaryota</taxon>
        <taxon>Sar</taxon>
        <taxon>Alveolata</taxon>
        <taxon>Ciliophora</taxon>
        <taxon>Postciliodesmatophora</taxon>
        <taxon>Heterotrichea</taxon>
        <taxon>Heterotrichida</taxon>
        <taxon>Stentoridae</taxon>
        <taxon>Stentor</taxon>
    </lineage>
</organism>
<reference evidence="4 5" key="1">
    <citation type="submission" date="2016-11" db="EMBL/GenBank/DDBJ databases">
        <title>The macronuclear genome of Stentor coeruleus: a giant cell with tiny introns.</title>
        <authorList>
            <person name="Slabodnick M."/>
            <person name="Ruby J.G."/>
            <person name="Reiff S.B."/>
            <person name="Swart E.C."/>
            <person name="Gosai S."/>
            <person name="Prabakaran S."/>
            <person name="Witkowska E."/>
            <person name="Larue G.E."/>
            <person name="Fisher S."/>
            <person name="Freeman R.M."/>
            <person name="Gunawardena J."/>
            <person name="Chu W."/>
            <person name="Stover N.A."/>
            <person name="Gregory B.D."/>
            <person name="Nowacki M."/>
            <person name="Derisi J."/>
            <person name="Roy S.W."/>
            <person name="Marshall W.F."/>
            <person name="Sood P."/>
        </authorList>
    </citation>
    <scope>NUCLEOTIDE SEQUENCE [LARGE SCALE GENOMIC DNA]</scope>
    <source>
        <strain evidence="4">WM001</strain>
    </source>
</reference>
<evidence type="ECO:0000256" key="3">
    <source>
        <dbReference type="SAM" id="MobiDB-lite"/>
    </source>
</evidence>
<comment type="caution">
    <text evidence="4">The sequence shown here is derived from an EMBL/GenBank/DDBJ whole genome shotgun (WGS) entry which is preliminary data.</text>
</comment>
<keyword evidence="5" id="KW-1185">Reference proteome</keyword>
<name>A0A1R2CB50_9CILI</name>
<dbReference type="PANTHER" id="PTHR46260:SF3">
    <property type="entry name" value="RING-TYPE DOMAIN-CONTAINING PROTEIN"/>
    <property type="match status" value="1"/>
</dbReference>
<dbReference type="PANTHER" id="PTHR46260">
    <property type="entry name" value="RING-TYPE DOMAIN-CONTAINING PROTEIN"/>
    <property type="match status" value="1"/>
</dbReference>
<keyword evidence="1" id="KW-0880">Kelch repeat</keyword>
<accession>A0A1R2CB50</accession>
<feature type="compositionally biased region" description="Polar residues" evidence="3">
    <location>
        <begin position="19"/>
        <end position="33"/>
    </location>
</feature>
<feature type="region of interest" description="Disordered" evidence="3">
    <location>
        <begin position="233"/>
        <end position="268"/>
    </location>
</feature>
<evidence type="ECO:0000256" key="2">
    <source>
        <dbReference type="ARBA" id="ARBA00022737"/>
    </source>
</evidence>
<feature type="compositionally biased region" description="Basic and acidic residues" evidence="3">
    <location>
        <begin position="234"/>
        <end position="251"/>
    </location>
</feature>
<gene>
    <name evidence="4" type="ORF">SteCoe_12290</name>
</gene>
<dbReference type="Gene3D" id="2.120.10.80">
    <property type="entry name" value="Kelch-type beta propeller"/>
    <property type="match status" value="1"/>
</dbReference>
<evidence type="ECO:0000256" key="1">
    <source>
        <dbReference type="ARBA" id="ARBA00022441"/>
    </source>
</evidence>
<dbReference type="InterPro" id="IPR051746">
    <property type="entry name" value="Kelch_domain_containing_8"/>
</dbReference>
<protein>
    <recommendedName>
        <fullName evidence="6">Kelch motif family protein</fullName>
    </recommendedName>
</protein>